<gene>
    <name evidence="2" type="ORF">ILUMI_13051</name>
</gene>
<evidence type="ECO:0000259" key="1">
    <source>
        <dbReference type="PROSITE" id="PS50181"/>
    </source>
</evidence>
<dbReference type="AlphaFoldDB" id="A0A8K0CT47"/>
<name>A0A8K0CT47_IGNLU</name>
<protein>
    <recommendedName>
        <fullName evidence="1">F-box domain-containing protein</fullName>
    </recommendedName>
</protein>
<dbReference type="PANTHER" id="PTHR38926:SF5">
    <property type="entry name" value="F-BOX AND LEUCINE-RICH REPEAT PROTEIN 6"/>
    <property type="match status" value="1"/>
</dbReference>
<dbReference type="Pfam" id="PF12937">
    <property type="entry name" value="F-box-like"/>
    <property type="match status" value="1"/>
</dbReference>
<organism evidence="2 3">
    <name type="scientific">Ignelater luminosus</name>
    <name type="common">Cucubano</name>
    <name type="synonym">Pyrophorus luminosus</name>
    <dbReference type="NCBI Taxonomy" id="2038154"/>
    <lineage>
        <taxon>Eukaryota</taxon>
        <taxon>Metazoa</taxon>
        <taxon>Ecdysozoa</taxon>
        <taxon>Arthropoda</taxon>
        <taxon>Hexapoda</taxon>
        <taxon>Insecta</taxon>
        <taxon>Pterygota</taxon>
        <taxon>Neoptera</taxon>
        <taxon>Endopterygota</taxon>
        <taxon>Coleoptera</taxon>
        <taxon>Polyphaga</taxon>
        <taxon>Elateriformia</taxon>
        <taxon>Elateroidea</taxon>
        <taxon>Elateridae</taxon>
        <taxon>Agrypninae</taxon>
        <taxon>Pyrophorini</taxon>
        <taxon>Ignelater</taxon>
    </lineage>
</organism>
<proteinExistence type="predicted"/>
<dbReference type="SMART" id="SM00256">
    <property type="entry name" value="FBOX"/>
    <property type="match status" value="1"/>
</dbReference>
<accession>A0A8K0CT47</accession>
<dbReference type="Proteomes" id="UP000801492">
    <property type="component" value="Unassembled WGS sequence"/>
</dbReference>
<dbReference type="InterPro" id="IPR001810">
    <property type="entry name" value="F-box_dom"/>
</dbReference>
<dbReference type="EMBL" id="VTPC01008236">
    <property type="protein sequence ID" value="KAF2893124.1"/>
    <property type="molecule type" value="Genomic_DNA"/>
</dbReference>
<dbReference type="InterPro" id="IPR036047">
    <property type="entry name" value="F-box-like_dom_sf"/>
</dbReference>
<dbReference type="InterPro" id="IPR032675">
    <property type="entry name" value="LRR_dom_sf"/>
</dbReference>
<dbReference type="SUPFAM" id="SSF52047">
    <property type="entry name" value="RNI-like"/>
    <property type="match status" value="1"/>
</dbReference>
<dbReference type="Gene3D" id="3.80.10.10">
    <property type="entry name" value="Ribonuclease Inhibitor"/>
    <property type="match status" value="1"/>
</dbReference>
<dbReference type="OrthoDB" id="10257471at2759"/>
<dbReference type="SUPFAM" id="SSF81383">
    <property type="entry name" value="F-box domain"/>
    <property type="match status" value="1"/>
</dbReference>
<evidence type="ECO:0000313" key="2">
    <source>
        <dbReference type="EMBL" id="KAF2893124.1"/>
    </source>
</evidence>
<feature type="domain" description="F-box" evidence="1">
    <location>
        <begin position="4"/>
        <end position="51"/>
    </location>
</feature>
<dbReference type="PANTHER" id="PTHR38926">
    <property type="entry name" value="F-BOX DOMAIN CONTAINING PROTEIN, EXPRESSED"/>
    <property type="match status" value="1"/>
</dbReference>
<sequence length="246" mass="28640">MATKSHINNLPDEVLVKVFELLPKRDILSSVTLVCTRWNNLSKDRVIWDSIYVNETASMQDVYDWIAVAPKLKYFTAENRNDADRILVRLSKQCKELKSLRILNCWGSHVNWTVHSEPLCNIVTRCKSLENIHFHNIKFNSCKFFELLAKTVNNKRQRKLKRVTYLGPITSKQFSTYLRASRKYECDNSASFGKVNKMFNLSDILRVLDNRPGINIDAFVAEIWRNLDNNGNADPNVLLNELKNRF</sequence>
<evidence type="ECO:0000313" key="3">
    <source>
        <dbReference type="Proteomes" id="UP000801492"/>
    </source>
</evidence>
<keyword evidence="3" id="KW-1185">Reference proteome</keyword>
<reference evidence="2" key="1">
    <citation type="submission" date="2019-08" db="EMBL/GenBank/DDBJ databases">
        <title>The genome of the North American firefly Photinus pyralis.</title>
        <authorList>
            <consortium name="Photinus pyralis genome working group"/>
            <person name="Fallon T.R."/>
            <person name="Sander Lower S.E."/>
            <person name="Weng J.-K."/>
        </authorList>
    </citation>
    <scope>NUCLEOTIDE SEQUENCE</scope>
    <source>
        <strain evidence="2">TRF0915ILg1</strain>
        <tissue evidence="2">Whole body</tissue>
    </source>
</reference>
<dbReference type="PROSITE" id="PS50181">
    <property type="entry name" value="FBOX"/>
    <property type="match status" value="1"/>
</dbReference>
<comment type="caution">
    <text evidence="2">The sequence shown here is derived from an EMBL/GenBank/DDBJ whole genome shotgun (WGS) entry which is preliminary data.</text>
</comment>